<evidence type="ECO:0000313" key="7">
    <source>
        <dbReference type="Proteomes" id="UP000563820"/>
    </source>
</evidence>
<reference evidence="5 6" key="1">
    <citation type="journal article" date="2019" name="Environ. Microbiol.">
        <title>Genomics insights into ecotype formation of ammonia-oxidizing archaea in the deep ocean.</title>
        <authorList>
            <person name="Wang Y."/>
            <person name="Huang J.M."/>
            <person name="Cui G.J."/>
            <person name="Nunoura T."/>
            <person name="Takaki Y."/>
            <person name="Li W.L."/>
            <person name="Li J."/>
            <person name="Gao Z.M."/>
            <person name="Takai K."/>
            <person name="Zhang A.Q."/>
            <person name="Stepanauskas R."/>
        </authorList>
    </citation>
    <scope>NUCLEOTIDE SEQUENCE [LARGE SCALE GENOMIC DNA]</scope>
    <source>
        <strain evidence="2 8">L15a</strain>
        <strain evidence="4 6">L19a</strain>
        <strain evidence="1 7">T1L11</strain>
        <strain evidence="3 5">T3L1</strain>
    </source>
</reference>
<dbReference type="EMBL" id="JACATH010000006">
    <property type="protein sequence ID" value="NWJ57393.1"/>
    <property type="molecule type" value="Genomic_DNA"/>
</dbReference>
<organism evidence="2 8">
    <name type="scientific">Marine Group I thaumarchaeote</name>
    <dbReference type="NCBI Taxonomy" id="2511932"/>
    <lineage>
        <taxon>Archaea</taxon>
        <taxon>Nitrososphaerota</taxon>
        <taxon>Marine Group I</taxon>
    </lineage>
</organism>
<protein>
    <submittedName>
        <fullName evidence="2">Uncharacterized protein</fullName>
    </submittedName>
</protein>
<dbReference type="Proteomes" id="UP000535457">
    <property type="component" value="Unassembled WGS sequence"/>
</dbReference>
<dbReference type="EMBL" id="JACATE010000008">
    <property type="protein sequence ID" value="NWJ28874.1"/>
    <property type="molecule type" value="Genomic_DNA"/>
</dbReference>
<gene>
    <name evidence="1" type="ORF">HX848_05775</name>
    <name evidence="4" type="ORF">HX853_06275</name>
    <name evidence="3" type="ORF">HX854_03340</name>
    <name evidence="2" type="ORF">HX858_06545</name>
</gene>
<evidence type="ECO:0000313" key="2">
    <source>
        <dbReference type="EMBL" id="NWJ57393.1"/>
    </source>
</evidence>
<evidence type="ECO:0000313" key="8">
    <source>
        <dbReference type="Proteomes" id="UP000575480"/>
    </source>
</evidence>
<evidence type="ECO:0000313" key="1">
    <source>
        <dbReference type="EMBL" id="NWJ28874.1"/>
    </source>
</evidence>
<proteinExistence type="predicted"/>
<evidence type="ECO:0000313" key="4">
    <source>
        <dbReference type="EMBL" id="NWK14222.1"/>
    </source>
</evidence>
<evidence type="ECO:0000313" key="3">
    <source>
        <dbReference type="EMBL" id="NWJ83752.1"/>
    </source>
</evidence>
<name>A0A7K4MWU8_9ARCH</name>
<dbReference type="Proteomes" id="UP000520052">
    <property type="component" value="Unassembled WGS sequence"/>
</dbReference>
<sequence length="46" mass="5246">MSPQLSWILKGELCQKCNPSEKTQETKINLENFKNDFSKKFGKGVA</sequence>
<reference evidence="2" key="2">
    <citation type="submission" date="2020-06" db="EMBL/GenBank/DDBJ databases">
        <authorList>
            <person name="Wang Y."/>
        </authorList>
    </citation>
    <scope>NUCLEOTIDE SEQUENCE</scope>
    <source>
        <strain evidence="2">L15a</strain>
        <strain evidence="4">L19a</strain>
        <strain evidence="1">T1L11</strain>
        <strain evidence="3">T3L1</strain>
    </source>
</reference>
<dbReference type="AlphaFoldDB" id="A0A7K4MWU8"/>
<comment type="caution">
    <text evidence="2">The sequence shown here is derived from an EMBL/GenBank/DDBJ whole genome shotgun (WGS) entry which is preliminary data.</text>
</comment>
<dbReference type="Proteomes" id="UP000563820">
    <property type="component" value="Unassembled WGS sequence"/>
</dbReference>
<accession>A0A7K4MWU8</accession>
<evidence type="ECO:0000313" key="6">
    <source>
        <dbReference type="Proteomes" id="UP000535457"/>
    </source>
</evidence>
<dbReference type="EMBL" id="JACATG010000010">
    <property type="protein sequence ID" value="NWK14222.1"/>
    <property type="molecule type" value="Genomic_DNA"/>
</dbReference>
<dbReference type="EMBL" id="JACATC010000003">
    <property type="protein sequence ID" value="NWJ83752.1"/>
    <property type="molecule type" value="Genomic_DNA"/>
</dbReference>
<evidence type="ECO:0000313" key="5">
    <source>
        <dbReference type="Proteomes" id="UP000520052"/>
    </source>
</evidence>
<dbReference type="Proteomes" id="UP000575480">
    <property type="component" value="Unassembled WGS sequence"/>
</dbReference>